<organism evidence="7 8">
    <name type="scientific">Rhinopithecus roxellana</name>
    <name type="common">Golden snub-nosed monkey</name>
    <name type="synonym">Pygathrix roxellana</name>
    <dbReference type="NCBI Taxonomy" id="61622"/>
    <lineage>
        <taxon>Eukaryota</taxon>
        <taxon>Metazoa</taxon>
        <taxon>Chordata</taxon>
        <taxon>Craniata</taxon>
        <taxon>Vertebrata</taxon>
        <taxon>Euteleostomi</taxon>
        <taxon>Mammalia</taxon>
        <taxon>Eutheria</taxon>
        <taxon>Euarchontoglires</taxon>
        <taxon>Primates</taxon>
        <taxon>Haplorrhini</taxon>
        <taxon>Catarrhini</taxon>
        <taxon>Cercopithecidae</taxon>
        <taxon>Colobinae</taxon>
        <taxon>Rhinopithecus</taxon>
    </lineage>
</organism>
<reference evidence="7" key="1">
    <citation type="submission" date="2025-08" db="UniProtKB">
        <authorList>
            <consortium name="Ensembl"/>
        </authorList>
    </citation>
    <scope>IDENTIFICATION</scope>
</reference>
<evidence type="ECO:0000259" key="6">
    <source>
        <dbReference type="Pfam" id="PF22528"/>
    </source>
</evidence>
<evidence type="ECO:0000313" key="8">
    <source>
        <dbReference type="Proteomes" id="UP000233200"/>
    </source>
</evidence>
<dbReference type="PANTHER" id="PTHR11006">
    <property type="entry name" value="PROTEIN ARGININE N-METHYLTRANSFERASE"/>
    <property type="match status" value="1"/>
</dbReference>
<dbReference type="InterPro" id="IPR029063">
    <property type="entry name" value="SAM-dependent_MTases_sf"/>
</dbReference>
<dbReference type="STRING" id="61622.ENSRROP00000023133"/>
<dbReference type="OMA" id="MVANCIM"/>
<evidence type="ECO:0000256" key="3">
    <source>
        <dbReference type="ARBA" id="ARBA00022679"/>
    </source>
</evidence>
<keyword evidence="4" id="KW-0949">S-adenosyl-L-methionine</keyword>
<evidence type="ECO:0000256" key="5">
    <source>
        <dbReference type="ARBA" id="ARBA00047655"/>
    </source>
</evidence>
<dbReference type="Gene3D" id="2.70.160.11">
    <property type="entry name" value="Hnrnp arginine n-methyltransferase1"/>
    <property type="match status" value="1"/>
</dbReference>
<comment type="subcellular location">
    <subcellularLocation>
        <location evidence="1">Nucleus</location>
        <location evidence="1">Nucleoplasm</location>
    </subcellularLocation>
</comment>
<dbReference type="SUPFAM" id="SSF53335">
    <property type="entry name" value="S-adenosyl-L-methionine-dependent methyltransferases"/>
    <property type="match status" value="1"/>
</dbReference>
<comment type="catalytic activity">
    <reaction evidence="5">
        <text>N(omega)-methyl-L-arginyl-[protein] + S-adenosyl-L-methionine = N(omega),N(omega)-dimethyl-L-arginyl-[protein] + S-adenosyl-L-homocysteine + H(+)</text>
        <dbReference type="Rhea" id="RHEA:48104"/>
        <dbReference type="Rhea" id="RHEA-COMP:11990"/>
        <dbReference type="Rhea" id="RHEA-COMP:11991"/>
        <dbReference type="ChEBI" id="CHEBI:15378"/>
        <dbReference type="ChEBI" id="CHEBI:57856"/>
        <dbReference type="ChEBI" id="CHEBI:59789"/>
        <dbReference type="ChEBI" id="CHEBI:61897"/>
        <dbReference type="ChEBI" id="CHEBI:65280"/>
    </reaction>
    <physiologicalReaction direction="left-to-right" evidence="5">
        <dbReference type="Rhea" id="RHEA:48105"/>
    </physiologicalReaction>
</comment>
<sequence>MAAAEVANCIMEVSCGQAESSEKPYVKGITSKYYYFDSYAHFSNSMFHNHHLFKDKVVLDGGTETSMFAKAGPATSSGSSGSTSSEYAVKIVKANKLDHLVTIIKGKVAEVELRVEKEVDIYTVKVEDLTFTSPFCLQVKQNDYVHAQVAYFNIEFMHCHKRTGFSISPESLYTHWRQVVFYMEDYLTFKTGKEIFGTIGMWPNAKNNWDLDFTVNLNFKGHLCDLSCSTDYRMR</sequence>
<dbReference type="AlphaFoldDB" id="A0A2K6Q2Y0"/>
<keyword evidence="8" id="KW-1185">Reference proteome</keyword>
<feature type="domain" description="Protein arginine N-methyltransferase" evidence="6">
    <location>
        <begin position="115"/>
        <end position="221"/>
    </location>
</feature>
<accession>A0A2K6Q2Y0</accession>
<dbReference type="InterPro" id="IPR025799">
    <property type="entry name" value="Arg_MeTrfase"/>
</dbReference>
<evidence type="ECO:0000313" key="7">
    <source>
        <dbReference type="Ensembl" id="ENSRROP00000023133.1"/>
    </source>
</evidence>
<protein>
    <recommendedName>
        <fullName evidence="6">Protein arginine N-methyltransferase domain-containing protein</fullName>
    </recommendedName>
</protein>
<dbReference type="GeneTree" id="ENSGT00940000154700"/>
<dbReference type="GO" id="GO:0032259">
    <property type="term" value="P:methylation"/>
    <property type="evidence" value="ECO:0007669"/>
    <property type="project" value="UniProtKB-KW"/>
</dbReference>
<dbReference type="Proteomes" id="UP000233200">
    <property type="component" value="Unplaced"/>
</dbReference>
<dbReference type="PANTHER" id="PTHR11006:SF54">
    <property type="entry name" value="PROTEIN ARGININE N-METHYLTRANSFERASE 1"/>
    <property type="match status" value="1"/>
</dbReference>
<keyword evidence="2" id="KW-0489">Methyltransferase</keyword>
<dbReference type="FunFam" id="2.70.160.11:FF:000001">
    <property type="entry name" value="Blast:Protein arginine N-methyltransferase 1"/>
    <property type="match status" value="1"/>
</dbReference>
<dbReference type="GO" id="GO:0035241">
    <property type="term" value="F:protein-arginine omega-N monomethyltransferase activity"/>
    <property type="evidence" value="ECO:0007669"/>
    <property type="project" value="TreeGrafter"/>
</dbReference>
<dbReference type="InterPro" id="IPR055135">
    <property type="entry name" value="PRMT_dom"/>
</dbReference>
<evidence type="ECO:0000256" key="4">
    <source>
        <dbReference type="ARBA" id="ARBA00022691"/>
    </source>
</evidence>
<dbReference type="Ensembl" id="ENSRROT00000047334.1">
    <property type="protein sequence ID" value="ENSRROP00000023133.1"/>
    <property type="gene ID" value="ENSRROG00000035420.1"/>
</dbReference>
<keyword evidence="3" id="KW-0808">Transferase</keyword>
<evidence type="ECO:0000256" key="1">
    <source>
        <dbReference type="ARBA" id="ARBA00004642"/>
    </source>
</evidence>
<name>A0A2K6Q2Y0_RHIRO</name>
<evidence type="ECO:0000256" key="2">
    <source>
        <dbReference type="ARBA" id="ARBA00022603"/>
    </source>
</evidence>
<dbReference type="Pfam" id="PF22528">
    <property type="entry name" value="PRMT_C"/>
    <property type="match status" value="1"/>
</dbReference>
<dbReference type="GO" id="GO:0042054">
    <property type="term" value="F:histone methyltransferase activity"/>
    <property type="evidence" value="ECO:0007669"/>
    <property type="project" value="TreeGrafter"/>
</dbReference>
<dbReference type="GO" id="GO:0035242">
    <property type="term" value="F:protein-arginine omega-N asymmetric methyltransferase activity"/>
    <property type="evidence" value="ECO:0007669"/>
    <property type="project" value="TreeGrafter"/>
</dbReference>
<proteinExistence type="predicted"/>
<reference evidence="7" key="2">
    <citation type="submission" date="2025-09" db="UniProtKB">
        <authorList>
            <consortium name="Ensembl"/>
        </authorList>
    </citation>
    <scope>IDENTIFICATION</scope>
</reference>
<dbReference type="GO" id="GO:0005654">
    <property type="term" value="C:nucleoplasm"/>
    <property type="evidence" value="ECO:0007669"/>
    <property type="project" value="UniProtKB-SubCell"/>
</dbReference>